<keyword evidence="3" id="KW-1185">Reference proteome</keyword>
<sequence>MAVRTEPQLKYRIGDLSSTVTGSLVYRIASSSSVQDYQEVIRQHSGFRSSRKRCVVKLGEKTKQNKTGKIKPPTIRTADFSPLGLGRVIKKIVRLTKQRVLPDSIRTVILFLIGRAMATGGGEDPFKPSQNKESKPPHPPVTGKPASVYKV</sequence>
<protein>
    <submittedName>
        <fullName evidence="2">Bcl-2 homologous antagonist/killer-like</fullName>
    </submittedName>
</protein>
<reference evidence="2 3" key="1">
    <citation type="submission" date="2021-05" db="EMBL/GenBank/DDBJ databases">
        <authorList>
            <person name="Zahm M."/>
            <person name="Klopp C."/>
            <person name="Cabau C."/>
            <person name="Kuhl H."/>
            <person name="Suciu R."/>
            <person name="Ciorpac M."/>
            <person name="Holostenco D."/>
            <person name="Gessner J."/>
            <person name="Wuertz S."/>
            <person name="Hohne C."/>
            <person name="Stock M."/>
            <person name="Gislard M."/>
            <person name="Lluch J."/>
            <person name="Milhes M."/>
            <person name="Lampietro C."/>
            <person name="Lopez Roques C."/>
            <person name="Donnadieu C."/>
            <person name="Du K."/>
            <person name="Schartl M."/>
            <person name="Guiguen Y."/>
        </authorList>
    </citation>
    <scope>NUCLEOTIDE SEQUENCE [LARGE SCALE GENOMIC DNA]</scope>
    <source>
        <strain evidence="2">Hh-F2</strain>
        <tissue evidence="2">Blood</tissue>
    </source>
</reference>
<evidence type="ECO:0000313" key="3">
    <source>
        <dbReference type="Proteomes" id="UP001369086"/>
    </source>
</evidence>
<proteinExistence type="predicted"/>
<organism evidence="2 3">
    <name type="scientific">Huso huso</name>
    <name type="common">Beluga</name>
    <name type="synonym">Acipenser huso</name>
    <dbReference type="NCBI Taxonomy" id="61971"/>
    <lineage>
        <taxon>Eukaryota</taxon>
        <taxon>Metazoa</taxon>
        <taxon>Chordata</taxon>
        <taxon>Craniata</taxon>
        <taxon>Vertebrata</taxon>
        <taxon>Euteleostomi</taxon>
        <taxon>Actinopterygii</taxon>
        <taxon>Chondrostei</taxon>
        <taxon>Acipenseriformes</taxon>
        <taxon>Acipenseridae</taxon>
        <taxon>Huso</taxon>
    </lineage>
</organism>
<dbReference type="EMBL" id="JAHFZB010000030">
    <property type="protein sequence ID" value="KAK6471997.1"/>
    <property type="molecule type" value="Genomic_DNA"/>
</dbReference>
<name>A0ABR0YHA3_HUSHU</name>
<gene>
    <name evidence="2" type="ORF">HHUSO_G29006</name>
</gene>
<feature type="region of interest" description="Disordered" evidence="1">
    <location>
        <begin position="121"/>
        <end position="151"/>
    </location>
</feature>
<accession>A0ABR0YHA3</accession>
<evidence type="ECO:0000313" key="2">
    <source>
        <dbReference type="EMBL" id="KAK6471997.1"/>
    </source>
</evidence>
<comment type="caution">
    <text evidence="2">The sequence shown here is derived from an EMBL/GenBank/DDBJ whole genome shotgun (WGS) entry which is preliminary data.</text>
</comment>
<feature type="compositionally biased region" description="Basic and acidic residues" evidence="1">
    <location>
        <begin position="124"/>
        <end position="136"/>
    </location>
</feature>
<dbReference type="Proteomes" id="UP001369086">
    <property type="component" value="Unassembled WGS sequence"/>
</dbReference>
<evidence type="ECO:0000256" key="1">
    <source>
        <dbReference type="SAM" id="MobiDB-lite"/>
    </source>
</evidence>